<name>A0A7I4ANX1_PHYPA</name>
<dbReference type="FunFam" id="3.40.800.20:FF:000014">
    <property type="entry name" value="Histone deacetylase 15"/>
    <property type="match status" value="1"/>
</dbReference>
<feature type="domain" description="Histone deacetylase" evidence="14">
    <location>
        <begin position="24"/>
        <end position="325"/>
    </location>
</feature>
<keyword evidence="7" id="KW-0378">Hydrolase</keyword>
<dbReference type="GO" id="GO:0046872">
    <property type="term" value="F:metal ion binding"/>
    <property type="evidence" value="ECO:0007669"/>
    <property type="project" value="UniProtKB-KW"/>
</dbReference>
<dbReference type="GO" id="GO:0040029">
    <property type="term" value="P:epigenetic regulation of gene expression"/>
    <property type="evidence" value="ECO:0000318"/>
    <property type="project" value="GO_Central"/>
</dbReference>
<dbReference type="Gramene" id="Pp3c14_21020V3.4">
    <property type="protein sequence ID" value="Pp3c14_21020V3.4"/>
    <property type="gene ID" value="Pp3c14_21020"/>
</dbReference>
<comment type="cofactor">
    <cofactor evidence="1">
        <name>Zn(2+)</name>
        <dbReference type="ChEBI" id="CHEBI:29105"/>
    </cofactor>
</comment>
<dbReference type="InterPro" id="IPR023696">
    <property type="entry name" value="Ureohydrolase_dom_sf"/>
</dbReference>
<evidence type="ECO:0000256" key="4">
    <source>
        <dbReference type="ARBA" id="ARBA00012111"/>
    </source>
</evidence>
<evidence type="ECO:0000256" key="12">
    <source>
        <dbReference type="ARBA" id="ARBA00023242"/>
    </source>
</evidence>
<evidence type="ECO:0000256" key="3">
    <source>
        <dbReference type="ARBA" id="ARBA00007738"/>
    </source>
</evidence>
<keyword evidence="8" id="KW-0862">Zinc</keyword>
<evidence type="ECO:0000313" key="16">
    <source>
        <dbReference type="Proteomes" id="UP000006727"/>
    </source>
</evidence>
<comment type="subcellular location">
    <subcellularLocation>
        <location evidence="2">Nucleus</location>
    </subcellularLocation>
</comment>
<keyword evidence="9" id="KW-0156">Chromatin regulator</keyword>
<keyword evidence="6" id="KW-0479">Metal-binding</keyword>
<dbReference type="FunCoup" id="A0A7I4ANX1">
    <property type="interactions" value="2039"/>
</dbReference>
<dbReference type="InterPro" id="IPR037138">
    <property type="entry name" value="His_deacetylse_dom_sf"/>
</dbReference>
<evidence type="ECO:0000256" key="2">
    <source>
        <dbReference type="ARBA" id="ARBA00004123"/>
    </source>
</evidence>
<evidence type="ECO:0000259" key="14">
    <source>
        <dbReference type="Pfam" id="PF00850"/>
    </source>
</evidence>
<gene>
    <name evidence="15" type="primary">LOC112291695</name>
</gene>
<dbReference type="AlphaFoldDB" id="A0A7I4ANX1"/>
<keyword evidence="10" id="KW-0805">Transcription regulation</keyword>
<dbReference type="InterPro" id="IPR000286">
    <property type="entry name" value="HDACs"/>
</dbReference>
<evidence type="ECO:0000256" key="11">
    <source>
        <dbReference type="ARBA" id="ARBA00023163"/>
    </source>
</evidence>
<evidence type="ECO:0000256" key="13">
    <source>
        <dbReference type="ARBA" id="ARBA00049416"/>
    </source>
</evidence>
<keyword evidence="16" id="KW-1185">Reference proteome</keyword>
<dbReference type="GO" id="GO:0141221">
    <property type="term" value="F:histone deacetylase activity, hydrolytic mechanism"/>
    <property type="evidence" value="ECO:0007669"/>
    <property type="project" value="UniProtKB-EC"/>
</dbReference>
<dbReference type="PRINTS" id="PR01270">
    <property type="entry name" value="HDASUPER"/>
</dbReference>
<evidence type="ECO:0000256" key="6">
    <source>
        <dbReference type="ARBA" id="ARBA00022723"/>
    </source>
</evidence>
<dbReference type="GO" id="GO:0005737">
    <property type="term" value="C:cytoplasm"/>
    <property type="evidence" value="ECO:0000318"/>
    <property type="project" value="GO_Central"/>
</dbReference>
<reference evidence="15 16" key="2">
    <citation type="journal article" date="2018" name="Plant J.">
        <title>The Physcomitrella patens chromosome-scale assembly reveals moss genome structure and evolution.</title>
        <authorList>
            <person name="Lang D."/>
            <person name="Ullrich K.K."/>
            <person name="Murat F."/>
            <person name="Fuchs J."/>
            <person name="Jenkins J."/>
            <person name="Haas F.B."/>
            <person name="Piednoel M."/>
            <person name="Gundlach H."/>
            <person name="Van Bel M."/>
            <person name="Meyberg R."/>
            <person name="Vives C."/>
            <person name="Morata J."/>
            <person name="Symeonidi A."/>
            <person name="Hiss M."/>
            <person name="Muchero W."/>
            <person name="Kamisugi Y."/>
            <person name="Saleh O."/>
            <person name="Blanc G."/>
            <person name="Decker E.L."/>
            <person name="van Gessel N."/>
            <person name="Grimwood J."/>
            <person name="Hayes R.D."/>
            <person name="Graham S.W."/>
            <person name="Gunter L.E."/>
            <person name="McDaniel S.F."/>
            <person name="Hoernstein S.N.W."/>
            <person name="Larsson A."/>
            <person name="Li F.W."/>
            <person name="Perroud P.F."/>
            <person name="Phillips J."/>
            <person name="Ranjan P."/>
            <person name="Rokshar D.S."/>
            <person name="Rothfels C.J."/>
            <person name="Schneider L."/>
            <person name="Shu S."/>
            <person name="Stevenson D.W."/>
            <person name="Thummler F."/>
            <person name="Tillich M."/>
            <person name="Villarreal Aguilar J.C."/>
            <person name="Widiez T."/>
            <person name="Wong G.K."/>
            <person name="Wymore A."/>
            <person name="Zhang Y."/>
            <person name="Zimmer A.D."/>
            <person name="Quatrano R.S."/>
            <person name="Mayer K.F.X."/>
            <person name="Goodstein D."/>
            <person name="Casacuberta J.M."/>
            <person name="Vandepoele K."/>
            <person name="Reski R."/>
            <person name="Cuming A.C."/>
            <person name="Tuskan G.A."/>
            <person name="Maumus F."/>
            <person name="Salse J."/>
            <person name="Schmutz J."/>
            <person name="Rensing S.A."/>
        </authorList>
    </citation>
    <scope>NUCLEOTIDE SEQUENCE [LARGE SCALE GENOMIC DNA]</scope>
    <source>
        <strain evidence="15 16">cv. Gransden 2004</strain>
    </source>
</reference>
<dbReference type="PANTHER" id="PTHR10625:SF25">
    <property type="entry name" value="HISTONE DEACETYLASE 18-RELATED"/>
    <property type="match status" value="1"/>
</dbReference>
<comment type="similarity">
    <text evidence="3">Belongs to the histone deacetylase family. HD type 2 subfamily.</text>
</comment>
<keyword evidence="12" id="KW-0539">Nucleus</keyword>
<dbReference type="RefSeq" id="XP_024395262.1">
    <property type="nucleotide sequence ID" value="XM_024539494.2"/>
</dbReference>
<dbReference type="Gramene" id="Pp3c14_21020V3.3">
    <property type="protein sequence ID" value="Pp3c14_21020V3.3"/>
    <property type="gene ID" value="Pp3c14_21020"/>
</dbReference>
<protein>
    <recommendedName>
        <fullName evidence="4">histone deacetylase</fullName>
        <ecNumber evidence="4">3.5.1.98</ecNumber>
    </recommendedName>
</protein>
<dbReference type="Gene3D" id="3.40.800.20">
    <property type="entry name" value="Histone deacetylase domain"/>
    <property type="match status" value="1"/>
</dbReference>
<dbReference type="EMBL" id="ABEU02000014">
    <property type="status" value="NOT_ANNOTATED_CDS"/>
    <property type="molecule type" value="Genomic_DNA"/>
</dbReference>
<evidence type="ECO:0000256" key="8">
    <source>
        <dbReference type="ARBA" id="ARBA00022833"/>
    </source>
</evidence>
<evidence type="ECO:0000256" key="7">
    <source>
        <dbReference type="ARBA" id="ARBA00022801"/>
    </source>
</evidence>
<dbReference type="Gene3D" id="3.10.490.10">
    <property type="entry name" value="Gamma-glutamyl cyclotransferase-like"/>
    <property type="match status" value="1"/>
</dbReference>
<evidence type="ECO:0000256" key="1">
    <source>
        <dbReference type="ARBA" id="ARBA00001947"/>
    </source>
</evidence>
<dbReference type="EnsemblPlants" id="Pp3c14_21020V3.4">
    <property type="protein sequence ID" value="Pp3c14_21020V3.4"/>
    <property type="gene ID" value="Pp3c14_21020"/>
</dbReference>
<dbReference type="SUPFAM" id="SSF52768">
    <property type="entry name" value="Arginase/deacetylase"/>
    <property type="match status" value="1"/>
</dbReference>
<evidence type="ECO:0000256" key="10">
    <source>
        <dbReference type="ARBA" id="ARBA00023015"/>
    </source>
</evidence>
<comment type="catalytic activity">
    <reaction evidence="13">
        <text>N(6)-acetyl-L-lysyl-[histone] + H2O = L-lysyl-[histone] + acetate</text>
        <dbReference type="Rhea" id="RHEA:58196"/>
        <dbReference type="Rhea" id="RHEA-COMP:9845"/>
        <dbReference type="Rhea" id="RHEA-COMP:11338"/>
        <dbReference type="ChEBI" id="CHEBI:15377"/>
        <dbReference type="ChEBI" id="CHEBI:29969"/>
        <dbReference type="ChEBI" id="CHEBI:30089"/>
        <dbReference type="ChEBI" id="CHEBI:61930"/>
        <dbReference type="EC" id="3.5.1.98"/>
    </reaction>
    <physiologicalReaction direction="left-to-right" evidence="13">
        <dbReference type="Rhea" id="RHEA:58197"/>
    </physiologicalReaction>
</comment>
<keyword evidence="11" id="KW-0804">Transcription</keyword>
<evidence type="ECO:0000256" key="9">
    <source>
        <dbReference type="ARBA" id="ARBA00022853"/>
    </source>
</evidence>
<dbReference type="EnsemblPlants" id="Pp3c14_21020V3.3">
    <property type="protein sequence ID" value="Pp3c14_21020V3.3"/>
    <property type="gene ID" value="Pp3c14_21020"/>
</dbReference>
<sequence length="782" mass="86354">MASRVGLVYDERMCAHENVDSDDHPEQPARITSIYQRLKAEGVVDRCVQVDAREATPAELSTVHTEDHISLMQELGHKSFGKKKRRRLQETFDSIYFNEGSAVAALLAAGSVIEVATQVAEGKLASGACVIRPPGHHAEADRPMGFCLLNNVAVAAHILAHEKTELGVKKVLIVDWDVHHGNGTQHMFWTDPQVMYFSVHRFDQGRFYPPGNDGNCTEVGGEEGKGYNINVPWPNKDYGDADYLAVWKYILMPVARQFNPDIVLISAGFDSARGDPLGRCNVTPGGYFQMTRQLMELANGRVVLALEGGYNLTSISESYLACMQAMLGDSPVLKVEHDLLPETFPVIKEVRKHLQMYWPILAEEPLPVPFTPAPSLASKSSTLQELEGMVIESLDEDQQWQTPPQPAIIPITDLIDLLSKLRAWDGSSDIVHDEPTSSTVITSDEKGKKIISSGELSFAGISGPEDIATVLQLSGADSSSFAGEGDGGAVEDEVATGRMEVESEFLRSPSGTMEGIVNTKAGKEEWNALGSTRKIVQNMDESRNELNASGIDSYRNVSSDLSSSEEASGAGDIVEPSYMWYACYGSNMWRPRFMCYIQGGKVEGMSRTCIGCRDKSPPLASEWLSIPSRLFFGHESTKMWGLGGVAFIDPVPEAGILTHVRIYKITMEQFNDVLSQENPGRVERSWMTGRHIAQLKKESRHFLDIFEDEWYGTVKYLGEKDGLPILTFTCPESHMKKFRSGEFGTFAPPESYRNVIVHGLVEDLGLTEEQAHDYVSSAILPK</sequence>
<dbReference type="GO" id="GO:0000118">
    <property type="term" value="C:histone deacetylase complex"/>
    <property type="evidence" value="ECO:0000318"/>
    <property type="project" value="GO_Central"/>
</dbReference>
<dbReference type="GeneID" id="112291695"/>
<dbReference type="KEGG" id="ppp:112291695"/>
<reference evidence="15 16" key="1">
    <citation type="journal article" date="2008" name="Science">
        <title>The Physcomitrella genome reveals evolutionary insights into the conquest of land by plants.</title>
        <authorList>
            <person name="Rensing S."/>
            <person name="Lang D."/>
            <person name="Zimmer A."/>
            <person name="Terry A."/>
            <person name="Salamov A."/>
            <person name="Shapiro H."/>
            <person name="Nishiyama T."/>
            <person name="Perroud P.-F."/>
            <person name="Lindquist E."/>
            <person name="Kamisugi Y."/>
            <person name="Tanahashi T."/>
            <person name="Sakakibara K."/>
            <person name="Fujita T."/>
            <person name="Oishi K."/>
            <person name="Shin-I T."/>
            <person name="Kuroki Y."/>
            <person name="Toyoda A."/>
            <person name="Suzuki Y."/>
            <person name="Hashimoto A."/>
            <person name="Yamaguchi K."/>
            <person name="Sugano A."/>
            <person name="Kohara Y."/>
            <person name="Fujiyama A."/>
            <person name="Anterola A."/>
            <person name="Aoki S."/>
            <person name="Ashton N."/>
            <person name="Barbazuk W.B."/>
            <person name="Barker E."/>
            <person name="Bennetzen J."/>
            <person name="Bezanilla M."/>
            <person name="Blankenship R."/>
            <person name="Cho S.H."/>
            <person name="Dutcher S."/>
            <person name="Estelle M."/>
            <person name="Fawcett J.A."/>
            <person name="Gundlach H."/>
            <person name="Hanada K."/>
            <person name="Heyl A."/>
            <person name="Hicks K.A."/>
            <person name="Hugh J."/>
            <person name="Lohr M."/>
            <person name="Mayer K."/>
            <person name="Melkozernov A."/>
            <person name="Murata T."/>
            <person name="Nelson D."/>
            <person name="Pils B."/>
            <person name="Prigge M."/>
            <person name="Reiss B."/>
            <person name="Renner T."/>
            <person name="Rombauts S."/>
            <person name="Rushton P."/>
            <person name="Sanderfoot A."/>
            <person name="Schween G."/>
            <person name="Shiu S.-H."/>
            <person name="Stueber K."/>
            <person name="Theodoulou F.L."/>
            <person name="Tu H."/>
            <person name="Van de Peer Y."/>
            <person name="Verrier P.J."/>
            <person name="Waters E."/>
            <person name="Wood A."/>
            <person name="Yang L."/>
            <person name="Cove D."/>
            <person name="Cuming A."/>
            <person name="Hasebe M."/>
            <person name="Lucas S."/>
            <person name="Mishler D.B."/>
            <person name="Reski R."/>
            <person name="Grigoriev I."/>
            <person name="Quatrano R.S."/>
            <person name="Boore J.L."/>
        </authorList>
    </citation>
    <scope>NUCLEOTIDE SEQUENCE [LARGE SCALE GENOMIC DNA]</scope>
    <source>
        <strain evidence="15 16">cv. Gransden 2004</strain>
    </source>
</reference>
<proteinExistence type="inferred from homology"/>
<dbReference type="GO" id="GO:0004407">
    <property type="term" value="F:histone deacetylase activity"/>
    <property type="evidence" value="ECO:0000318"/>
    <property type="project" value="GO_Central"/>
</dbReference>
<keyword evidence="5" id="KW-0678">Repressor</keyword>
<reference evidence="15" key="3">
    <citation type="submission" date="2020-12" db="UniProtKB">
        <authorList>
            <consortium name="EnsemblPlants"/>
        </authorList>
    </citation>
    <scope>IDENTIFICATION</scope>
</reference>
<evidence type="ECO:0000256" key="5">
    <source>
        <dbReference type="ARBA" id="ARBA00022491"/>
    </source>
</evidence>
<dbReference type="Pfam" id="PF00850">
    <property type="entry name" value="Hist_deacetyl"/>
    <property type="match status" value="1"/>
</dbReference>
<dbReference type="OrthoDB" id="424012at2759"/>
<dbReference type="EC" id="3.5.1.98" evidence="4"/>
<dbReference type="PANTHER" id="PTHR10625">
    <property type="entry name" value="HISTONE DEACETYLASE HDAC1-RELATED"/>
    <property type="match status" value="1"/>
</dbReference>
<dbReference type="InterPro" id="IPR023801">
    <property type="entry name" value="His_deacetylse_dom"/>
</dbReference>
<accession>A0A7I4ANX1</accession>
<organism evidence="15 16">
    <name type="scientific">Physcomitrium patens</name>
    <name type="common">Spreading-leaved earth moss</name>
    <name type="synonym">Physcomitrella patens</name>
    <dbReference type="NCBI Taxonomy" id="3218"/>
    <lineage>
        <taxon>Eukaryota</taxon>
        <taxon>Viridiplantae</taxon>
        <taxon>Streptophyta</taxon>
        <taxon>Embryophyta</taxon>
        <taxon>Bryophyta</taxon>
        <taxon>Bryophytina</taxon>
        <taxon>Bryopsida</taxon>
        <taxon>Funariidae</taxon>
        <taxon>Funariales</taxon>
        <taxon>Funariaceae</taxon>
        <taxon>Physcomitrium</taxon>
    </lineage>
</organism>
<evidence type="ECO:0000313" key="15">
    <source>
        <dbReference type="EnsemblPlants" id="Pp3c14_21020V3.3"/>
    </source>
</evidence>
<dbReference type="Proteomes" id="UP000006727">
    <property type="component" value="Chromosome 14"/>
</dbReference>